<dbReference type="NCBIfam" id="TIGR02683">
    <property type="entry name" value="upstrm_HI1419"/>
    <property type="match status" value="1"/>
</dbReference>
<gene>
    <name evidence="1" type="ORF">ODI_03599</name>
    <name evidence="2" type="ORF">ODI_R3149</name>
</gene>
<dbReference type="STRING" id="1851544.ODI_03599"/>
<evidence type="ECO:0008006" key="4">
    <source>
        <dbReference type="Google" id="ProtNLM"/>
    </source>
</evidence>
<reference evidence="2 3" key="2">
    <citation type="submission" date="2017-08" db="EMBL/GenBank/DDBJ databases">
        <authorList>
            <person name="de Groot N.N."/>
        </authorList>
    </citation>
    <scope>NUCLEOTIDE SEQUENCE [LARGE SCALE GENOMIC DNA]</scope>
    <source>
        <strain evidence="2">Orrdi1</strain>
    </source>
</reference>
<evidence type="ECO:0000313" key="2">
    <source>
        <dbReference type="EMBL" id="SOE51039.1"/>
    </source>
</evidence>
<keyword evidence="3" id="KW-1185">Reference proteome</keyword>
<organism evidence="1 3">
    <name type="scientific">Orrella dioscoreae</name>
    <dbReference type="NCBI Taxonomy" id="1851544"/>
    <lineage>
        <taxon>Bacteria</taxon>
        <taxon>Pseudomonadati</taxon>
        <taxon>Pseudomonadota</taxon>
        <taxon>Betaproteobacteria</taxon>
        <taxon>Burkholderiales</taxon>
        <taxon>Alcaligenaceae</taxon>
        <taxon>Orrella</taxon>
    </lineage>
</organism>
<dbReference type="PANTHER" id="PTHR41791:SF1">
    <property type="entry name" value="SSL7039 PROTEIN"/>
    <property type="match status" value="1"/>
</dbReference>
<accession>A0A1C3K4C0</accession>
<dbReference type="PANTHER" id="PTHR41791">
    <property type="entry name" value="SSL7039 PROTEIN"/>
    <property type="match status" value="1"/>
</dbReference>
<evidence type="ECO:0000313" key="3">
    <source>
        <dbReference type="Proteomes" id="UP000078558"/>
    </source>
</evidence>
<protein>
    <recommendedName>
        <fullName evidence="4">Addiction module killer protein</fullName>
    </recommendedName>
</protein>
<dbReference type="EMBL" id="FLRC01000030">
    <property type="protein sequence ID" value="SBT26255.1"/>
    <property type="molecule type" value="Genomic_DNA"/>
</dbReference>
<evidence type="ECO:0000313" key="1">
    <source>
        <dbReference type="EMBL" id="SBT26255.1"/>
    </source>
</evidence>
<dbReference type="EMBL" id="LT907988">
    <property type="protein sequence ID" value="SOE51039.1"/>
    <property type="molecule type" value="Genomic_DNA"/>
</dbReference>
<dbReference type="InterPro" id="IPR014056">
    <property type="entry name" value="TypeIITA-like_toxin_pred"/>
</dbReference>
<sequence>MKELRIHVGPGYRVYYTERDTNTLVVLLAGGDKSTQQADIALAYLLATSL</sequence>
<dbReference type="Proteomes" id="UP000078558">
    <property type="component" value="Chromosome I"/>
</dbReference>
<dbReference type="AlphaFoldDB" id="A0A1C3K4C0"/>
<proteinExistence type="predicted"/>
<reference evidence="1 3" key="1">
    <citation type="submission" date="2016-06" db="EMBL/GenBank/DDBJ databases">
        <authorList>
            <person name="Kjaerup R.B."/>
            <person name="Dalgaard T.S."/>
            <person name="Juul-Madsen H.R."/>
        </authorList>
    </citation>
    <scope>NUCLEOTIDE SEQUENCE [LARGE SCALE GENOMIC DNA]</scope>
    <source>
        <strain evidence="1">Orrdi1</strain>
    </source>
</reference>
<name>A0A1C3K4C0_9BURK</name>
<dbReference type="KEGG" id="odi:ODI_R3149"/>